<dbReference type="Proteomes" id="UP000016933">
    <property type="component" value="Unassembled WGS sequence"/>
</dbReference>
<organism evidence="2 3">
    <name type="scientific">Dothistroma septosporum (strain NZE10 / CBS 128990)</name>
    <name type="common">Red band needle blight fungus</name>
    <name type="synonym">Mycosphaerella pini</name>
    <dbReference type="NCBI Taxonomy" id="675120"/>
    <lineage>
        <taxon>Eukaryota</taxon>
        <taxon>Fungi</taxon>
        <taxon>Dikarya</taxon>
        <taxon>Ascomycota</taxon>
        <taxon>Pezizomycotina</taxon>
        <taxon>Dothideomycetes</taxon>
        <taxon>Dothideomycetidae</taxon>
        <taxon>Mycosphaerellales</taxon>
        <taxon>Mycosphaerellaceae</taxon>
        <taxon>Dothistroma</taxon>
    </lineage>
</organism>
<reference evidence="3" key="1">
    <citation type="journal article" date="2012" name="PLoS Genet.">
        <title>The genomes of the fungal plant pathogens Cladosporium fulvum and Dothistroma septosporum reveal adaptation to different hosts and lifestyles but also signatures of common ancestry.</title>
        <authorList>
            <person name="de Wit P.J.G.M."/>
            <person name="van der Burgt A."/>
            <person name="Oekmen B."/>
            <person name="Stergiopoulos I."/>
            <person name="Abd-Elsalam K.A."/>
            <person name="Aerts A.L."/>
            <person name="Bahkali A.H."/>
            <person name="Beenen H.G."/>
            <person name="Chettri P."/>
            <person name="Cox M.P."/>
            <person name="Datema E."/>
            <person name="de Vries R.P."/>
            <person name="Dhillon B."/>
            <person name="Ganley A.R."/>
            <person name="Griffiths S.A."/>
            <person name="Guo Y."/>
            <person name="Hamelin R.C."/>
            <person name="Henrissat B."/>
            <person name="Kabir M.S."/>
            <person name="Jashni M.K."/>
            <person name="Kema G."/>
            <person name="Klaubauf S."/>
            <person name="Lapidus A."/>
            <person name="Levasseur A."/>
            <person name="Lindquist E."/>
            <person name="Mehrabi R."/>
            <person name="Ohm R.A."/>
            <person name="Owen T.J."/>
            <person name="Salamov A."/>
            <person name="Schwelm A."/>
            <person name="Schijlen E."/>
            <person name="Sun H."/>
            <person name="van den Burg H.A."/>
            <person name="van Ham R.C.H.J."/>
            <person name="Zhang S."/>
            <person name="Goodwin S.B."/>
            <person name="Grigoriev I.V."/>
            <person name="Collemare J."/>
            <person name="Bradshaw R.E."/>
        </authorList>
    </citation>
    <scope>NUCLEOTIDE SEQUENCE [LARGE SCALE GENOMIC DNA]</scope>
    <source>
        <strain evidence="3">NZE10 / CBS 128990</strain>
    </source>
</reference>
<accession>M2Y2A2</accession>
<sequence length="131" mass="15137">MGRRTLLCLREEYDLSTDWTRRTTRQSQIFLRQELCRPTRVEMSVSNTSLFDAEKIDWCDQVNAAAFIRRRMSTLGTTSSRNDRRVSRERSSEGDKKTACTEVLMPCTRDKVIGSLERSSGQAATVYCRSR</sequence>
<proteinExistence type="predicted"/>
<evidence type="ECO:0000256" key="1">
    <source>
        <dbReference type="SAM" id="MobiDB-lite"/>
    </source>
</evidence>
<protein>
    <submittedName>
        <fullName evidence="2">Uncharacterized protein</fullName>
    </submittedName>
</protein>
<evidence type="ECO:0000313" key="2">
    <source>
        <dbReference type="EMBL" id="EME39429.1"/>
    </source>
</evidence>
<dbReference type="AlphaFoldDB" id="M2Y2A2"/>
<feature type="compositionally biased region" description="Basic and acidic residues" evidence="1">
    <location>
        <begin position="81"/>
        <end position="97"/>
    </location>
</feature>
<gene>
    <name evidence="2" type="ORF">DOTSEDRAFT_75195</name>
</gene>
<dbReference type="EMBL" id="KB446545">
    <property type="protein sequence ID" value="EME39429.1"/>
    <property type="molecule type" value="Genomic_DNA"/>
</dbReference>
<dbReference type="HOGENOM" id="CLU_1927544_0_0_1"/>
<keyword evidence="3" id="KW-1185">Reference proteome</keyword>
<feature type="region of interest" description="Disordered" evidence="1">
    <location>
        <begin position="77"/>
        <end position="97"/>
    </location>
</feature>
<evidence type="ECO:0000313" key="3">
    <source>
        <dbReference type="Proteomes" id="UP000016933"/>
    </source>
</evidence>
<reference evidence="2 3" key="2">
    <citation type="journal article" date="2012" name="PLoS Pathog.">
        <title>Diverse lifestyles and strategies of plant pathogenesis encoded in the genomes of eighteen Dothideomycetes fungi.</title>
        <authorList>
            <person name="Ohm R.A."/>
            <person name="Feau N."/>
            <person name="Henrissat B."/>
            <person name="Schoch C.L."/>
            <person name="Horwitz B.A."/>
            <person name="Barry K.W."/>
            <person name="Condon B.J."/>
            <person name="Copeland A.C."/>
            <person name="Dhillon B."/>
            <person name="Glaser F."/>
            <person name="Hesse C.N."/>
            <person name="Kosti I."/>
            <person name="LaButti K."/>
            <person name="Lindquist E.A."/>
            <person name="Lucas S."/>
            <person name="Salamov A.A."/>
            <person name="Bradshaw R.E."/>
            <person name="Ciuffetti L."/>
            <person name="Hamelin R.C."/>
            <person name="Kema G.H.J."/>
            <person name="Lawrence C."/>
            <person name="Scott J.A."/>
            <person name="Spatafora J.W."/>
            <person name="Turgeon B.G."/>
            <person name="de Wit P.J.G.M."/>
            <person name="Zhong S."/>
            <person name="Goodwin S.B."/>
            <person name="Grigoriev I.V."/>
        </authorList>
    </citation>
    <scope>NUCLEOTIDE SEQUENCE [LARGE SCALE GENOMIC DNA]</scope>
    <source>
        <strain evidence="3">NZE10 / CBS 128990</strain>
    </source>
</reference>
<name>M2Y2A2_DOTSN</name>